<dbReference type="PANTHER" id="PTHR48081">
    <property type="entry name" value="AB HYDROLASE SUPERFAMILY PROTEIN C4A8.06C"/>
    <property type="match status" value="1"/>
</dbReference>
<dbReference type="PANTHER" id="PTHR48081:SF8">
    <property type="entry name" value="ALPHA_BETA HYDROLASE FOLD-3 DOMAIN-CONTAINING PROTEIN-RELATED"/>
    <property type="match status" value="1"/>
</dbReference>
<dbReference type="Pfam" id="PF07859">
    <property type="entry name" value="Abhydrolase_3"/>
    <property type="match status" value="1"/>
</dbReference>
<evidence type="ECO:0000256" key="1">
    <source>
        <dbReference type="ARBA" id="ARBA00022801"/>
    </source>
</evidence>
<dbReference type="InterPro" id="IPR029058">
    <property type="entry name" value="AB_hydrolase_fold"/>
</dbReference>
<accession>A0A8K0UN89</accession>
<feature type="domain" description="Alpha/beta hydrolase fold-3" evidence="2">
    <location>
        <begin position="97"/>
        <end position="314"/>
    </location>
</feature>
<dbReference type="Gene3D" id="3.40.50.1820">
    <property type="entry name" value="alpha/beta hydrolase"/>
    <property type="match status" value="1"/>
</dbReference>
<evidence type="ECO:0000313" key="4">
    <source>
        <dbReference type="Proteomes" id="UP000813824"/>
    </source>
</evidence>
<dbReference type="InterPro" id="IPR050300">
    <property type="entry name" value="GDXG_lipolytic_enzyme"/>
</dbReference>
<dbReference type="Proteomes" id="UP000813824">
    <property type="component" value="Unassembled WGS sequence"/>
</dbReference>
<gene>
    <name evidence="3" type="ORF">BXZ70DRAFT_200200</name>
</gene>
<evidence type="ECO:0000259" key="2">
    <source>
        <dbReference type="Pfam" id="PF07859"/>
    </source>
</evidence>
<sequence>MADSPYAYYGTIDPEYEALLATMPPPPGAPDDPATSREPMNREFSKAIHESFKDRMPDPSTYTIADHSVPLDNGTVQILVRTITPTAADGRTFPLLYYIHGGGFIVGTIEINQPLATTVAVDLQIAVALVEYRLAPEHPHPIPLMDCVEALKWTLNNASSFRVDISKGYVIAGDSAGASLTASAVHLIRDDPFFHAKQPSGQILHIPCLLDPRAYPEEYKPVLRSLDMTKNMPTAGLGKKFIHDMYEKYLKNSPEDPTASPLLFPSHANLPPVVLQVCGLDLFRDEGILYEKLLKEAGVKTRLHVYQGVPHGFYFVYHQLAVGKKFEKDYKDGLLWLLGGAQS</sequence>
<dbReference type="OrthoDB" id="408631at2759"/>
<keyword evidence="1 3" id="KW-0378">Hydrolase</keyword>
<reference evidence="3" key="1">
    <citation type="journal article" date="2021" name="New Phytol.">
        <title>Evolutionary innovations through gain and loss of genes in the ectomycorrhizal Boletales.</title>
        <authorList>
            <person name="Wu G."/>
            <person name="Miyauchi S."/>
            <person name="Morin E."/>
            <person name="Kuo A."/>
            <person name="Drula E."/>
            <person name="Varga T."/>
            <person name="Kohler A."/>
            <person name="Feng B."/>
            <person name="Cao Y."/>
            <person name="Lipzen A."/>
            <person name="Daum C."/>
            <person name="Hundley H."/>
            <person name="Pangilinan J."/>
            <person name="Johnson J."/>
            <person name="Barry K."/>
            <person name="LaButti K."/>
            <person name="Ng V."/>
            <person name="Ahrendt S."/>
            <person name="Min B."/>
            <person name="Choi I.G."/>
            <person name="Park H."/>
            <person name="Plett J.M."/>
            <person name="Magnuson J."/>
            <person name="Spatafora J.W."/>
            <person name="Nagy L.G."/>
            <person name="Henrissat B."/>
            <person name="Grigoriev I.V."/>
            <person name="Yang Z.L."/>
            <person name="Xu J."/>
            <person name="Martin F.M."/>
        </authorList>
    </citation>
    <scope>NUCLEOTIDE SEQUENCE</scope>
    <source>
        <strain evidence="3">KKN 215</strain>
    </source>
</reference>
<organism evidence="3 4">
    <name type="scientific">Cristinia sonorae</name>
    <dbReference type="NCBI Taxonomy" id="1940300"/>
    <lineage>
        <taxon>Eukaryota</taxon>
        <taxon>Fungi</taxon>
        <taxon>Dikarya</taxon>
        <taxon>Basidiomycota</taxon>
        <taxon>Agaricomycotina</taxon>
        <taxon>Agaricomycetes</taxon>
        <taxon>Agaricomycetidae</taxon>
        <taxon>Agaricales</taxon>
        <taxon>Pleurotineae</taxon>
        <taxon>Stephanosporaceae</taxon>
        <taxon>Cristinia</taxon>
    </lineage>
</organism>
<protein>
    <submittedName>
        <fullName evidence="3">Alpha/Beta hydrolase protein</fullName>
    </submittedName>
</protein>
<evidence type="ECO:0000313" key="3">
    <source>
        <dbReference type="EMBL" id="KAH8100020.1"/>
    </source>
</evidence>
<keyword evidence="4" id="KW-1185">Reference proteome</keyword>
<name>A0A8K0UN89_9AGAR</name>
<dbReference type="GO" id="GO:0016787">
    <property type="term" value="F:hydrolase activity"/>
    <property type="evidence" value="ECO:0007669"/>
    <property type="project" value="UniProtKB-KW"/>
</dbReference>
<dbReference type="EMBL" id="JAEVFJ010000017">
    <property type="protein sequence ID" value="KAH8100020.1"/>
    <property type="molecule type" value="Genomic_DNA"/>
</dbReference>
<dbReference type="SUPFAM" id="SSF53474">
    <property type="entry name" value="alpha/beta-Hydrolases"/>
    <property type="match status" value="1"/>
</dbReference>
<dbReference type="InterPro" id="IPR013094">
    <property type="entry name" value="AB_hydrolase_3"/>
</dbReference>
<dbReference type="AlphaFoldDB" id="A0A8K0UN89"/>
<proteinExistence type="predicted"/>
<comment type="caution">
    <text evidence="3">The sequence shown here is derived from an EMBL/GenBank/DDBJ whole genome shotgun (WGS) entry which is preliminary data.</text>
</comment>